<proteinExistence type="predicted"/>
<accession>A0ABS6GJZ8</accession>
<name>A0ABS6GJZ8_9BACI</name>
<feature type="transmembrane region" description="Helical" evidence="2">
    <location>
        <begin position="51"/>
        <end position="72"/>
    </location>
</feature>
<protein>
    <recommendedName>
        <fullName evidence="5">Sigma-X negative effector</fullName>
    </recommendedName>
</protein>
<dbReference type="Proteomes" id="UP000812672">
    <property type="component" value="Unassembled WGS sequence"/>
</dbReference>
<dbReference type="RefSeq" id="WP_144158737.1">
    <property type="nucleotide sequence ID" value="NZ_CAUPKR010000001.1"/>
</dbReference>
<evidence type="ECO:0000313" key="3">
    <source>
        <dbReference type="EMBL" id="MBU6079545.1"/>
    </source>
</evidence>
<sequence>MSKFDEKEIEKLLGHMPEIKDEQSSDYYYKNIDQEIQFNRTKRRNKKKSKLLPVVASIAALFMVTLLSMEYLPIGNSSFDESSDIELDEFESDTDMKKYANDEQAESSIEQGEEESMESAEINSEDSVEESTTETFTRLVHSDEEGNENLVTYFFPDEQLQLLIPVTFEQQVADPFEAFNHVQDVIPEDYPLNADFYEYLSFKETDSNGVPVVEVDVNGFRAEYPGGSTVESYLLQTVQAYFAQLNENVVKLENENGESVTFSHTGEIDQPLESKSVKKQPYKIIHLNGIDEPFYVQVPDYSGTSIEPLSIEDAFQRMKQEGEFTDAAPSLPSDWSIQIDNQTDDRLYLSIENVDGENEQNRIIAIETILLTAKSFGFENVVLAIDDIEKIGRYPIGQPIQVPTFVNPHN</sequence>
<evidence type="ECO:0008006" key="5">
    <source>
        <dbReference type="Google" id="ProtNLM"/>
    </source>
</evidence>
<comment type="caution">
    <text evidence="3">The sequence shown here is derived from an EMBL/GenBank/DDBJ whole genome shotgun (WGS) entry which is preliminary data.</text>
</comment>
<feature type="compositionally biased region" description="Acidic residues" evidence="1">
    <location>
        <begin position="111"/>
        <end position="132"/>
    </location>
</feature>
<feature type="region of interest" description="Disordered" evidence="1">
    <location>
        <begin position="100"/>
        <end position="142"/>
    </location>
</feature>
<organism evidence="3 4">
    <name type="scientific">Allobacillus halotolerans</name>
    <dbReference type="NCBI Taxonomy" id="570278"/>
    <lineage>
        <taxon>Bacteria</taxon>
        <taxon>Bacillati</taxon>
        <taxon>Bacillota</taxon>
        <taxon>Bacilli</taxon>
        <taxon>Bacillales</taxon>
        <taxon>Bacillaceae</taxon>
        <taxon>Allobacillus</taxon>
    </lineage>
</organism>
<gene>
    <name evidence="3" type="ORF">KQ486_00775</name>
</gene>
<dbReference type="EMBL" id="JAHLZF010000001">
    <property type="protein sequence ID" value="MBU6079545.1"/>
    <property type="molecule type" value="Genomic_DNA"/>
</dbReference>
<evidence type="ECO:0000256" key="1">
    <source>
        <dbReference type="SAM" id="MobiDB-lite"/>
    </source>
</evidence>
<evidence type="ECO:0000256" key="2">
    <source>
        <dbReference type="SAM" id="Phobius"/>
    </source>
</evidence>
<keyword evidence="2" id="KW-1133">Transmembrane helix</keyword>
<keyword evidence="4" id="KW-1185">Reference proteome</keyword>
<keyword evidence="2" id="KW-0812">Transmembrane</keyword>
<keyword evidence="2" id="KW-0472">Membrane</keyword>
<reference evidence="3 4" key="1">
    <citation type="journal article" date="2011" name="Int. J. Syst. Evol. Microbiol.">
        <title>Allobacillus halotolerans gen. nov., sp. nov. isolated from shrimp paste.</title>
        <authorList>
            <person name="Sheu S.Y."/>
            <person name="Arun A.B."/>
            <person name="Jiang S.R."/>
            <person name="Young C.C."/>
            <person name="Chen W.M."/>
        </authorList>
    </citation>
    <scope>NUCLEOTIDE SEQUENCE [LARGE SCALE GENOMIC DNA]</scope>
    <source>
        <strain evidence="3 4">LMG 24826</strain>
    </source>
</reference>
<evidence type="ECO:0000313" key="4">
    <source>
        <dbReference type="Proteomes" id="UP000812672"/>
    </source>
</evidence>